<keyword evidence="3" id="KW-1185">Reference proteome</keyword>
<dbReference type="Proteomes" id="UP000188181">
    <property type="component" value="Chromosome"/>
</dbReference>
<evidence type="ECO:0000313" key="3">
    <source>
        <dbReference type="Proteomes" id="UP000188181"/>
    </source>
</evidence>
<evidence type="ECO:0000259" key="1">
    <source>
        <dbReference type="Pfam" id="PF13338"/>
    </source>
</evidence>
<evidence type="ECO:0000313" key="2">
    <source>
        <dbReference type="EMBL" id="AQQ70525.1"/>
    </source>
</evidence>
<organism evidence="2 3">
    <name type="scientific">Limihaloglobus sulfuriphilus</name>
    <dbReference type="NCBI Taxonomy" id="1851148"/>
    <lineage>
        <taxon>Bacteria</taxon>
        <taxon>Pseudomonadati</taxon>
        <taxon>Planctomycetota</taxon>
        <taxon>Phycisphaerae</taxon>
        <taxon>Sedimentisphaerales</taxon>
        <taxon>Sedimentisphaeraceae</taxon>
        <taxon>Limihaloglobus</taxon>
    </lineage>
</organism>
<dbReference type="InterPro" id="IPR025159">
    <property type="entry name" value="AbiEi_N"/>
</dbReference>
<name>A0A1Q2MCV7_9BACT</name>
<dbReference type="EMBL" id="CP019646">
    <property type="protein sequence ID" value="AQQ70525.1"/>
    <property type="molecule type" value="Genomic_DNA"/>
</dbReference>
<proteinExistence type="predicted"/>
<dbReference type="OrthoDB" id="160701at2"/>
<accession>A0A1Q2MCV7</accession>
<sequence>MKFADLLNKVSNLPAFTVKFLAAGENLAQIRLQISRWVKDGRVIRLHKGLYTLADPYRKVACESFSVANMLKQASYVSLHSALAWYGLIPEFVPVVTSITTGRPQTIDTPAGRFEFRHISKKYFWGYRQVEIAAGNAAFIAYPEKALLDLVYMSPCGEDIGFLKELRFQNFEQINQERLDEFAERFNSPKLKKALKNIKIIINESEGIEL</sequence>
<protein>
    <recommendedName>
        <fullName evidence="1">AbiEi antitoxin N-terminal domain-containing protein</fullName>
    </recommendedName>
</protein>
<dbReference type="Pfam" id="PF13338">
    <property type="entry name" value="AbiEi_4"/>
    <property type="match status" value="1"/>
</dbReference>
<dbReference type="KEGG" id="pbas:SMSP2_00877"/>
<dbReference type="AlphaFoldDB" id="A0A1Q2MCV7"/>
<dbReference type="STRING" id="1851148.SMSP2_00877"/>
<feature type="domain" description="AbiEi antitoxin N-terminal" evidence="1">
    <location>
        <begin position="15"/>
        <end position="54"/>
    </location>
</feature>
<gene>
    <name evidence="2" type="ORF">SMSP2_00877</name>
</gene>
<reference evidence="3" key="1">
    <citation type="submission" date="2017-02" db="EMBL/GenBank/DDBJ databases">
        <title>Comparative genomics and description of representatives of a novel lineage of planctomycetes thriving in anoxic sediments.</title>
        <authorList>
            <person name="Spring S."/>
            <person name="Bunk B."/>
            <person name="Sproer C."/>
        </authorList>
    </citation>
    <scope>NUCLEOTIDE SEQUENCE [LARGE SCALE GENOMIC DNA]</scope>
    <source>
        <strain evidence="3">SM-Chi-D1</strain>
    </source>
</reference>